<accession>E6WZF2</accession>
<gene>
    <name evidence="1" type="ordered locus">Nitsa_0261</name>
</gene>
<dbReference type="EMBL" id="CP002452">
    <property type="protein sequence ID" value="ADV45532.1"/>
    <property type="molecule type" value="Genomic_DNA"/>
</dbReference>
<dbReference type="AlphaFoldDB" id="E6WZF2"/>
<reference evidence="1 2" key="1">
    <citation type="journal article" date="2011" name="Stand. Genomic Sci.">
        <title>Complete genome sequence of Nitratifractor salsuginis type strain (E9I37-1).</title>
        <authorList>
            <person name="Anderson I."/>
            <person name="Sikorski J."/>
            <person name="Zeytun A."/>
            <person name="Nolan M."/>
            <person name="Lapidus A."/>
            <person name="Lucas S."/>
            <person name="Hammon N."/>
            <person name="Deshpande S."/>
            <person name="Cheng J.F."/>
            <person name="Tapia R."/>
            <person name="Han C."/>
            <person name="Goodwin L."/>
            <person name="Pitluck S."/>
            <person name="Liolios K."/>
            <person name="Pagani I."/>
            <person name="Ivanova N."/>
            <person name="Huntemann M."/>
            <person name="Mavromatis K."/>
            <person name="Ovchinikova G."/>
            <person name="Pati A."/>
            <person name="Chen A."/>
            <person name="Palaniappan K."/>
            <person name="Land M."/>
            <person name="Hauser L."/>
            <person name="Brambilla E.M."/>
            <person name="Ngatchou-Djao O.D."/>
            <person name="Rohde M."/>
            <person name="Tindall B.J."/>
            <person name="Goker M."/>
            <person name="Detter J.C."/>
            <person name="Woyke T."/>
            <person name="Bristow J."/>
            <person name="Eisen J.A."/>
            <person name="Markowitz V."/>
            <person name="Hugenholtz P."/>
            <person name="Klenk H.P."/>
            <person name="Kyrpides N.C."/>
        </authorList>
    </citation>
    <scope>NUCLEOTIDE SEQUENCE [LARGE SCALE GENOMIC DNA]</scope>
    <source>
        <strain evidence="2">DSM 16511 / JCM 12458 / E9I37-1</strain>
    </source>
</reference>
<dbReference type="eggNOG" id="COG1413">
    <property type="taxonomic scope" value="Bacteria"/>
</dbReference>
<dbReference type="HOGENOM" id="CLU_599690_0_0_7"/>
<dbReference type="OrthoDB" id="5333399at2"/>
<name>E6WZF2_NITSE</name>
<protein>
    <recommendedName>
        <fullName evidence="3">Leucine rich repeat variant</fullName>
    </recommendedName>
</protein>
<dbReference type="InterPro" id="IPR011989">
    <property type="entry name" value="ARM-like"/>
</dbReference>
<sequence length="456" mass="52309">MGRRNLKELLESGGPGELLLLGKGDAFTFEEIERFCRRQGFEIVREFSPAVVAVLEGRRLSMPEELLSEQAYAEGIALYRLEDLERIMSEAIRPEELLMALKLGDDMERLLRLLGNPHLEDGLFLRLLELYTWEGEELMESDRDRRVLHAMMERFLELDPYERDALHSPATLLRLIRSTDNPDLMEALLRLPPFEFRGRRGMRLSIAEAVASREILKESTVRKLLKMREEGVRLILAANPALKGPWQRRLLESGGEEISEALALNPALDEELFADLLKMGGEVTEKLLRHQSIRPERWRLIVEHFAEEGVPEFLGENPGLCTKAAEAMIERGGPGPRRALAANEYLPEELLERLAEDRELWPLLAGNPAISEDLLRRLYREEESLKEILAANPSTPTELLKELFESGEFRYHQALAANPSTPMAILHQLKTDHRLWLILQKNETFVQEANREMGMR</sequence>
<evidence type="ECO:0008006" key="3">
    <source>
        <dbReference type="Google" id="ProtNLM"/>
    </source>
</evidence>
<keyword evidence="2" id="KW-1185">Reference proteome</keyword>
<evidence type="ECO:0000313" key="1">
    <source>
        <dbReference type="EMBL" id="ADV45532.1"/>
    </source>
</evidence>
<dbReference type="RefSeq" id="WP_013553229.1">
    <property type="nucleotide sequence ID" value="NC_014935.1"/>
</dbReference>
<dbReference type="KEGG" id="nsa:Nitsa_0261"/>
<proteinExistence type="predicted"/>
<dbReference type="STRING" id="749222.Nitsa_0261"/>
<organism evidence="1 2">
    <name type="scientific">Nitratifractor salsuginis (strain DSM 16511 / JCM 12458 / E9I37-1)</name>
    <dbReference type="NCBI Taxonomy" id="749222"/>
    <lineage>
        <taxon>Bacteria</taxon>
        <taxon>Pseudomonadati</taxon>
        <taxon>Campylobacterota</taxon>
        <taxon>Epsilonproteobacteria</taxon>
        <taxon>Campylobacterales</taxon>
        <taxon>Sulfurovaceae</taxon>
        <taxon>Nitratifractor</taxon>
    </lineage>
</organism>
<dbReference type="Proteomes" id="UP000008633">
    <property type="component" value="Chromosome"/>
</dbReference>
<reference evidence="2" key="2">
    <citation type="submission" date="2011-01" db="EMBL/GenBank/DDBJ databases">
        <title>The complete genome of Nitratifractor salsuginis DSM 16511.</title>
        <authorList>
            <consortium name="US DOE Joint Genome Institute (JGI-PGF)"/>
            <person name="Lucas S."/>
            <person name="Copeland A."/>
            <person name="Lapidus A."/>
            <person name="Bruce D."/>
            <person name="Goodwin L."/>
            <person name="Pitluck S."/>
            <person name="Kyrpides N."/>
            <person name="Mavromatis K."/>
            <person name="Ivanova N."/>
            <person name="Mikhailova N."/>
            <person name="Zeytun A."/>
            <person name="Detter J.C."/>
            <person name="Tapia R."/>
            <person name="Han C."/>
            <person name="Land M."/>
            <person name="Hauser L."/>
            <person name="Markowitz V."/>
            <person name="Cheng J.-F."/>
            <person name="Hugenholtz P."/>
            <person name="Woyke T."/>
            <person name="Wu D."/>
            <person name="Tindall B."/>
            <person name="Schuetze A."/>
            <person name="Brambilla E."/>
            <person name="Klenk H.-P."/>
            <person name="Eisen J.A."/>
        </authorList>
    </citation>
    <scope>NUCLEOTIDE SEQUENCE [LARGE SCALE GENOMIC DNA]</scope>
    <source>
        <strain evidence="2">DSM 16511 / JCM 12458 / E9I37-1</strain>
    </source>
</reference>
<evidence type="ECO:0000313" key="2">
    <source>
        <dbReference type="Proteomes" id="UP000008633"/>
    </source>
</evidence>
<dbReference type="Gene3D" id="1.25.10.10">
    <property type="entry name" value="Leucine-rich Repeat Variant"/>
    <property type="match status" value="1"/>
</dbReference>